<evidence type="ECO:0000256" key="6">
    <source>
        <dbReference type="PIRSR" id="PIRSR634603-3"/>
    </source>
</evidence>
<dbReference type="GO" id="GO:0046872">
    <property type="term" value="F:metal ion binding"/>
    <property type="evidence" value="ECO:0007669"/>
    <property type="project" value="UniProtKB-KW"/>
</dbReference>
<dbReference type="Pfam" id="PF02746">
    <property type="entry name" value="MR_MLE_N"/>
    <property type="match status" value="1"/>
</dbReference>
<evidence type="ECO:0000259" key="8">
    <source>
        <dbReference type="SMART" id="SM00922"/>
    </source>
</evidence>
<sequence length="342" mass="37892">MFRFNIRCEIKELTLKQPFTIARGTKRTVPNVFVSLSADGCVGLGEAAPNARYDEDASNVTAFIESLPGAFFEEVSTGEALAAKLDARQPQVKAAMAAVEMAWLDWWGKKQAKPLWRMWNAPSNATPPTSYTIGLDTLEVMQDKIRAASTYPILKVKLGTERDRAIIEAIRKITDKPIRVDANEGWKTIGEAKEQISFLARQNIEMVEQPMPSSMMDKMKRLKQWSPLPLMADESFKGGEDLDEIAEAFHGINIKLMKIGSLVKARAVIEEARERNLSVMTGCMIESSLANTAGALLGLWSDYVDLDGHLLIKDDPYKGMNLDHEMRAVLSEKPGLGVSVSS</sequence>
<evidence type="ECO:0000256" key="1">
    <source>
        <dbReference type="ARBA" id="ARBA00008031"/>
    </source>
</evidence>
<evidence type="ECO:0000313" key="9">
    <source>
        <dbReference type="EMBL" id="SHE97832.1"/>
    </source>
</evidence>
<dbReference type="OrthoDB" id="9775391at2"/>
<dbReference type="EMBL" id="FQUS01000004">
    <property type="protein sequence ID" value="SHE97832.1"/>
    <property type="molecule type" value="Genomic_DNA"/>
</dbReference>
<dbReference type="SUPFAM" id="SSF54826">
    <property type="entry name" value="Enolase N-terminal domain-like"/>
    <property type="match status" value="1"/>
</dbReference>
<dbReference type="SFLD" id="SFLDG00180">
    <property type="entry name" value="muconate_cycloisomerase"/>
    <property type="match status" value="1"/>
</dbReference>
<evidence type="ECO:0000256" key="3">
    <source>
        <dbReference type="ARBA" id="ARBA00022842"/>
    </source>
</evidence>
<comment type="cofactor">
    <cofactor evidence="6 7">
        <name>Mg(2+)</name>
        <dbReference type="ChEBI" id="CHEBI:18420"/>
    </cofactor>
    <text evidence="6 7">Binds 1 Mg(2+) ion per subunit.</text>
</comment>
<dbReference type="GO" id="GO:0016855">
    <property type="term" value="F:racemase and epimerase activity, acting on amino acids and derivatives"/>
    <property type="evidence" value="ECO:0007669"/>
    <property type="project" value="UniProtKB-UniRule"/>
</dbReference>
<dbReference type="RefSeq" id="WP_073060456.1">
    <property type="nucleotide sequence ID" value="NZ_FQUS01000004.1"/>
</dbReference>
<feature type="active site" description="Proton acceptor; specific for (R)-substrate epimerization" evidence="5">
    <location>
        <position position="157"/>
    </location>
</feature>
<keyword evidence="10" id="KW-1185">Reference proteome</keyword>
<dbReference type="SUPFAM" id="SSF51604">
    <property type="entry name" value="Enolase C-terminal domain-like"/>
    <property type="match status" value="1"/>
</dbReference>
<dbReference type="SMART" id="SM00922">
    <property type="entry name" value="MR_MLE"/>
    <property type="match status" value="1"/>
</dbReference>
<dbReference type="Gene3D" id="3.30.390.10">
    <property type="entry name" value="Enolase-like, N-terminal domain"/>
    <property type="match status" value="1"/>
</dbReference>
<dbReference type="AlphaFoldDB" id="A0A1M4XX58"/>
<keyword evidence="4 7" id="KW-0413">Isomerase</keyword>
<dbReference type="EC" id="5.1.1.-" evidence="7"/>
<dbReference type="InterPro" id="IPR034593">
    <property type="entry name" value="DgoD-like"/>
</dbReference>
<evidence type="ECO:0000256" key="2">
    <source>
        <dbReference type="ARBA" id="ARBA00022723"/>
    </source>
</evidence>
<name>A0A1M4XX58_9BACT</name>
<proteinExistence type="inferred from homology"/>
<protein>
    <recommendedName>
        <fullName evidence="7">Dipeptide epimerase</fullName>
        <ecNumber evidence="7">5.1.1.-</ecNumber>
    </recommendedName>
</protein>
<dbReference type="PANTHER" id="PTHR48080:SF3">
    <property type="entry name" value="ENOLASE SUPERFAMILY MEMBER DDB_G0284701"/>
    <property type="match status" value="1"/>
</dbReference>
<organism evidence="9 10">
    <name type="scientific">Fodinibius roseus</name>
    <dbReference type="NCBI Taxonomy" id="1194090"/>
    <lineage>
        <taxon>Bacteria</taxon>
        <taxon>Pseudomonadati</taxon>
        <taxon>Balneolota</taxon>
        <taxon>Balneolia</taxon>
        <taxon>Balneolales</taxon>
        <taxon>Balneolaceae</taxon>
        <taxon>Fodinibius</taxon>
    </lineage>
</organism>
<dbReference type="SFLD" id="SFLDS00001">
    <property type="entry name" value="Enolase"/>
    <property type="match status" value="1"/>
</dbReference>
<feature type="binding site" evidence="6">
    <location>
        <position position="181"/>
    </location>
    <ligand>
        <name>Mg(2+)</name>
        <dbReference type="ChEBI" id="CHEBI:18420"/>
    </ligand>
</feature>
<dbReference type="InterPro" id="IPR034603">
    <property type="entry name" value="Dipeptide_epimerase"/>
</dbReference>
<dbReference type="Pfam" id="PF13378">
    <property type="entry name" value="MR_MLE_C"/>
    <property type="match status" value="1"/>
</dbReference>
<feature type="active site" description="Proton acceptor; specific for (S)-substrate epimerization" evidence="5">
    <location>
        <position position="255"/>
    </location>
</feature>
<evidence type="ECO:0000256" key="5">
    <source>
        <dbReference type="PIRSR" id="PIRSR634603-1"/>
    </source>
</evidence>
<keyword evidence="2 6" id="KW-0479">Metal-binding</keyword>
<dbReference type="PANTHER" id="PTHR48080">
    <property type="entry name" value="D-GALACTONATE DEHYDRATASE-RELATED"/>
    <property type="match status" value="1"/>
</dbReference>
<dbReference type="Proteomes" id="UP000184041">
    <property type="component" value="Unassembled WGS sequence"/>
</dbReference>
<dbReference type="CDD" id="cd03319">
    <property type="entry name" value="L-Ala-DL-Glu_epimerase"/>
    <property type="match status" value="1"/>
</dbReference>
<feature type="binding site" evidence="6">
    <location>
        <position position="233"/>
    </location>
    <ligand>
        <name>Mg(2+)</name>
        <dbReference type="ChEBI" id="CHEBI:18420"/>
    </ligand>
</feature>
<dbReference type="STRING" id="1194090.SAMN05443144_104238"/>
<dbReference type="InterPro" id="IPR036849">
    <property type="entry name" value="Enolase-like_C_sf"/>
</dbReference>
<dbReference type="InterPro" id="IPR013342">
    <property type="entry name" value="Mandelate_racemase_C"/>
</dbReference>
<dbReference type="InterPro" id="IPR029065">
    <property type="entry name" value="Enolase_C-like"/>
</dbReference>
<feature type="domain" description="Mandelate racemase/muconate lactonizing enzyme C-terminal" evidence="8">
    <location>
        <begin position="138"/>
        <end position="229"/>
    </location>
</feature>
<gene>
    <name evidence="9" type="ORF">SAMN05443144_104238</name>
</gene>
<feature type="binding site" evidence="6">
    <location>
        <position position="208"/>
    </location>
    <ligand>
        <name>Mg(2+)</name>
        <dbReference type="ChEBI" id="CHEBI:18420"/>
    </ligand>
</feature>
<keyword evidence="3 6" id="KW-0460">Magnesium</keyword>
<evidence type="ECO:0000313" key="10">
    <source>
        <dbReference type="Proteomes" id="UP000184041"/>
    </source>
</evidence>
<dbReference type="InterPro" id="IPR029017">
    <property type="entry name" value="Enolase-like_N"/>
</dbReference>
<evidence type="ECO:0000256" key="4">
    <source>
        <dbReference type="ARBA" id="ARBA00023235"/>
    </source>
</evidence>
<dbReference type="InterPro" id="IPR013341">
    <property type="entry name" value="Mandelate_racemase_N_dom"/>
</dbReference>
<evidence type="ECO:0000256" key="7">
    <source>
        <dbReference type="RuleBase" id="RU366006"/>
    </source>
</evidence>
<reference evidence="9 10" key="1">
    <citation type="submission" date="2016-11" db="EMBL/GenBank/DDBJ databases">
        <authorList>
            <person name="Jaros S."/>
            <person name="Januszkiewicz K."/>
            <person name="Wedrychowicz H."/>
        </authorList>
    </citation>
    <scope>NUCLEOTIDE SEQUENCE [LARGE SCALE GENOMIC DNA]</scope>
    <source>
        <strain evidence="9 10">DSM 21986</strain>
    </source>
</reference>
<accession>A0A1M4XX58</accession>
<dbReference type="Gene3D" id="3.20.20.120">
    <property type="entry name" value="Enolase-like C-terminal domain"/>
    <property type="match status" value="1"/>
</dbReference>
<comment type="similarity">
    <text evidence="1 7">Belongs to the mandelate racemase/muconate lactonizing enzyme family.</text>
</comment>